<dbReference type="InParanoid" id="Q0TZS1"/>
<organism evidence="7 8">
    <name type="scientific">Phaeosphaeria nodorum (strain SN15 / ATCC MYA-4574 / FGSC 10173)</name>
    <name type="common">Glume blotch fungus</name>
    <name type="synonym">Parastagonospora nodorum</name>
    <dbReference type="NCBI Taxonomy" id="321614"/>
    <lineage>
        <taxon>Eukaryota</taxon>
        <taxon>Fungi</taxon>
        <taxon>Dikarya</taxon>
        <taxon>Ascomycota</taxon>
        <taxon>Pezizomycotina</taxon>
        <taxon>Dothideomycetes</taxon>
        <taxon>Pleosporomycetidae</taxon>
        <taxon>Pleosporales</taxon>
        <taxon>Pleosporineae</taxon>
        <taxon>Phaeosphaeriaceae</taxon>
        <taxon>Parastagonospora</taxon>
    </lineage>
</organism>
<sequence>MANTNTPSQSTTSSPPLHDKPPSRPSLRQRLKHFTFAWFLCTMSTGGLSLALGETPHKFHGLHTIGLIVFFLSIALFVLFTACMLTRVCLYPTHVGKALRHPAEAWFLGAFWLSISTLVGGTQVYGVTYGPGYSWLVSAVYVLYWMYACLSLLNALMQYFLLAAYSSVRPVPFSPALFLAGYSAMLTGTIASLVAASQPLQRAYLVVLSGVAFQGFGWLISSICLVGFAHMLLDKGLPAPSFRPALFIPVGSVAYTIVALIGLAEAVPAYGYFAKHGGAREICRVLALVVGVFMWLFAFFLFAVALVANLLAARKMRFGLSWWAFIFPNVGFMLATNAMGRELESEAILWVASVLTILLVTMWLISAIACIRAVWTGQIVWPGKDEDKDV</sequence>
<dbReference type="GeneID" id="5982057"/>
<dbReference type="InterPro" id="IPR004695">
    <property type="entry name" value="SLAC1/Mae1/Ssu1/TehA"/>
</dbReference>
<dbReference type="STRING" id="321614.Q0TZS1"/>
<accession>Q0TZS1</accession>
<reference evidence="8" key="1">
    <citation type="journal article" date="2007" name="Plant Cell">
        <title>Dothideomycete-plant interactions illuminated by genome sequencing and EST analysis of the wheat pathogen Stagonospora nodorum.</title>
        <authorList>
            <person name="Hane J.K."/>
            <person name="Lowe R.G."/>
            <person name="Solomon P.S."/>
            <person name="Tan K.C."/>
            <person name="Schoch C.L."/>
            <person name="Spatafora J.W."/>
            <person name="Crous P.W."/>
            <person name="Kodira C."/>
            <person name="Birren B.W."/>
            <person name="Galagan J.E."/>
            <person name="Torriani S.F."/>
            <person name="McDonald B.A."/>
            <person name="Oliver R.P."/>
        </authorList>
    </citation>
    <scope>NUCLEOTIDE SEQUENCE [LARGE SCALE GENOMIC DNA]</scope>
    <source>
        <strain evidence="8">SN15 / ATCC MYA-4574 / FGSC 10173</strain>
    </source>
</reference>
<dbReference type="VEuPathDB" id="FungiDB:JI435_150820"/>
<evidence type="ECO:0000256" key="3">
    <source>
        <dbReference type="ARBA" id="ARBA00022989"/>
    </source>
</evidence>
<dbReference type="InterPro" id="IPR030185">
    <property type="entry name" value="Mae1"/>
</dbReference>
<proteinExistence type="predicted"/>
<feature type="transmembrane region" description="Helical" evidence="6">
    <location>
        <begin position="347"/>
        <end position="375"/>
    </location>
</feature>
<feature type="region of interest" description="Disordered" evidence="5">
    <location>
        <begin position="1"/>
        <end position="25"/>
    </location>
</feature>
<dbReference type="RefSeq" id="XP_001805245.1">
    <property type="nucleotide sequence ID" value="XM_001805193.1"/>
</dbReference>
<keyword evidence="4 6" id="KW-0472">Membrane</keyword>
<dbReference type="HOGENOM" id="CLU_030057_2_0_1"/>
<dbReference type="eggNOG" id="ENOG502QV03">
    <property type="taxonomic scope" value="Eukaryota"/>
</dbReference>
<keyword evidence="3 6" id="KW-1133">Transmembrane helix</keyword>
<dbReference type="GO" id="GO:0022857">
    <property type="term" value="F:transmembrane transporter activity"/>
    <property type="evidence" value="ECO:0000318"/>
    <property type="project" value="GO_Central"/>
</dbReference>
<dbReference type="GO" id="GO:0015140">
    <property type="term" value="F:malate transmembrane transporter activity"/>
    <property type="evidence" value="ECO:0007669"/>
    <property type="project" value="InterPro"/>
</dbReference>
<dbReference type="CDD" id="cd09317">
    <property type="entry name" value="TDT_Mae1_like"/>
    <property type="match status" value="1"/>
</dbReference>
<dbReference type="EMBL" id="CH445359">
    <property type="protein sequence ID" value="EAT77625.1"/>
    <property type="molecule type" value="Genomic_DNA"/>
</dbReference>
<dbReference type="Pfam" id="PF03595">
    <property type="entry name" value="SLAC1"/>
    <property type="match status" value="1"/>
</dbReference>
<feature type="transmembrane region" description="Helical" evidence="6">
    <location>
        <begin position="245"/>
        <end position="273"/>
    </location>
</feature>
<feature type="compositionally biased region" description="Low complexity" evidence="5">
    <location>
        <begin position="1"/>
        <end position="16"/>
    </location>
</feature>
<keyword evidence="2 6" id="KW-0812">Transmembrane</keyword>
<evidence type="ECO:0008006" key="9">
    <source>
        <dbReference type="Google" id="ProtNLM"/>
    </source>
</evidence>
<dbReference type="Gene3D" id="1.50.10.150">
    <property type="entry name" value="Voltage-dependent anion channel"/>
    <property type="match status" value="1"/>
</dbReference>
<dbReference type="OMA" id="LWLFTFW"/>
<feature type="transmembrane region" description="Helical" evidence="6">
    <location>
        <begin position="65"/>
        <end position="85"/>
    </location>
</feature>
<name>Q0TZS1_PHANO</name>
<feature type="transmembrane region" description="Helical" evidence="6">
    <location>
        <begin position="145"/>
        <end position="165"/>
    </location>
</feature>
<dbReference type="Proteomes" id="UP000001055">
    <property type="component" value="Unassembled WGS sequence"/>
</dbReference>
<dbReference type="KEGG" id="pno:SNOG_15082"/>
<dbReference type="AlphaFoldDB" id="Q0TZS1"/>
<gene>
    <name evidence="7" type="ORF">SNOG_15082</name>
</gene>
<evidence type="ECO:0000313" key="7">
    <source>
        <dbReference type="EMBL" id="EAT77625.1"/>
    </source>
</evidence>
<evidence type="ECO:0000313" key="8">
    <source>
        <dbReference type="Proteomes" id="UP000001055"/>
    </source>
</evidence>
<evidence type="ECO:0000256" key="5">
    <source>
        <dbReference type="SAM" id="MobiDB-lite"/>
    </source>
</evidence>
<evidence type="ECO:0000256" key="2">
    <source>
        <dbReference type="ARBA" id="ARBA00022692"/>
    </source>
</evidence>
<evidence type="ECO:0000256" key="1">
    <source>
        <dbReference type="ARBA" id="ARBA00004141"/>
    </source>
</evidence>
<feature type="transmembrane region" description="Helical" evidence="6">
    <location>
        <begin position="105"/>
        <end position="125"/>
    </location>
</feature>
<feature type="transmembrane region" description="Helical" evidence="6">
    <location>
        <begin position="285"/>
        <end position="311"/>
    </location>
</feature>
<feature type="transmembrane region" description="Helical" evidence="6">
    <location>
        <begin position="203"/>
        <end position="233"/>
    </location>
</feature>
<feature type="transmembrane region" description="Helical" evidence="6">
    <location>
        <begin position="177"/>
        <end position="197"/>
    </location>
</feature>
<evidence type="ECO:0000256" key="4">
    <source>
        <dbReference type="ARBA" id="ARBA00023136"/>
    </source>
</evidence>
<feature type="transmembrane region" description="Helical" evidence="6">
    <location>
        <begin position="318"/>
        <end position="335"/>
    </location>
</feature>
<dbReference type="GO" id="GO:0016020">
    <property type="term" value="C:membrane"/>
    <property type="evidence" value="ECO:0007669"/>
    <property type="project" value="UniProtKB-SubCell"/>
</dbReference>
<protein>
    <recommendedName>
        <fullName evidence="9">C4-dicarboxylate transporter/malic acid transport protein</fullName>
    </recommendedName>
</protein>
<comment type="subcellular location">
    <subcellularLocation>
        <location evidence="1">Membrane</location>
        <topology evidence="1">Multi-pass membrane protein</topology>
    </subcellularLocation>
</comment>
<feature type="transmembrane region" description="Helical" evidence="6">
    <location>
        <begin position="34"/>
        <end position="53"/>
    </location>
</feature>
<evidence type="ECO:0000256" key="6">
    <source>
        <dbReference type="SAM" id="Phobius"/>
    </source>
</evidence>
<dbReference type="PANTHER" id="PTHR31162">
    <property type="entry name" value="MALIC ACID TRANSPORT PROTEIN-RELATED"/>
    <property type="match status" value="1"/>
</dbReference>
<dbReference type="InterPro" id="IPR038665">
    <property type="entry name" value="Voltage-dep_anion_channel_sf"/>
</dbReference>
<dbReference type="PANTHER" id="PTHR31162:SF0">
    <property type="entry name" value="MALIC ACID TRANSPORT PROTEIN"/>
    <property type="match status" value="1"/>
</dbReference>